<sequence length="429" mass="45731">PSAPPCAAGGGRSPPAPAPDKAPPTATSACPWPGAPPASGGPGAAANSSSPPGQPGFLGVALEVQRLQLPRQLVHAMRLRLAAQSPALTLAPLPLLRHLRREVQGPGLAPRAQRPRHVAVPEGPRGWLHGLQLAPLEGEHVQLEHQRVEGGRGRGGVRLQLRPALLEGTEPPFACSRPSRLQLPRQRVHGLRAPLPPEGLRSPPILPPPPGQPGFLGVVLEVQRLQLSRQLVQATRLRLAAQSPALTLAPLPLLVPLQRGSRARGRPPLPSALATSAGVTGSSSCSSRLACYCWRSACPLRLALCLALLFRSEYHLKAPRVAPRPPARTARGRACLVEHQRVEGGRGRGGRRLGMGLEALHAGEAYWRLLLLPPLLGGLLVLGLVRPRGLALCAALLASRGPRAIRRHPLRVRRSRTSWLCLRWSSKVE</sequence>
<feature type="compositionally biased region" description="Low complexity" evidence="1">
    <location>
        <begin position="23"/>
        <end position="32"/>
    </location>
</feature>
<feature type="region of interest" description="Disordered" evidence="1">
    <location>
        <begin position="1"/>
        <end position="52"/>
    </location>
</feature>
<organism evidence="2 3">
    <name type="scientific">Penaeus vannamei</name>
    <name type="common">Whiteleg shrimp</name>
    <name type="synonym">Litopenaeus vannamei</name>
    <dbReference type="NCBI Taxonomy" id="6689"/>
    <lineage>
        <taxon>Eukaryota</taxon>
        <taxon>Metazoa</taxon>
        <taxon>Ecdysozoa</taxon>
        <taxon>Arthropoda</taxon>
        <taxon>Crustacea</taxon>
        <taxon>Multicrustacea</taxon>
        <taxon>Malacostraca</taxon>
        <taxon>Eumalacostraca</taxon>
        <taxon>Eucarida</taxon>
        <taxon>Decapoda</taxon>
        <taxon>Dendrobranchiata</taxon>
        <taxon>Penaeoidea</taxon>
        <taxon>Penaeidae</taxon>
        <taxon>Penaeus</taxon>
    </lineage>
</organism>
<keyword evidence="3" id="KW-1185">Reference proteome</keyword>
<dbReference type="AlphaFoldDB" id="A0A423T0I9"/>
<accession>A0A423T0I9</accession>
<name>A0A423T0I9_PENVA</name>
<evidence type="ECO:0000256" key="1">
    <source>
        <dbReference type="SAM" id="MobiDB-lite"/>
    </source>
</evidence>
<dbReference type="EMBL" id="QCYY01002491">
    <property type="protein sequence ID" value="ROT69961.1"/>
    <property type="molecule type" value="Genomic_DNA"/>
</dbReference>
<evidence type="ECO:0000313" key="3">
    <source>
        <dbReference type="Proteomes" id="UP000283509"/>
    </source>
</evidence>
<protein>
    <submittedName>
        <fullName evidence="2">Uncharacterized protein</fullName>
    </submittedName>
</protein>
<reference evidence="2 3" key="1">
    <citation type="submission" date="2018-04" db="EMBL/GenBank/DDBJ databases">
        <authorList>
            <person name="Zhang X."/>
            <person name="Yuan J."/>
            <person name="Li F."/>
            <person name="Xiang J."/>
        </authorList>
    </citation>
    <scope>NUCLEOTIDE SEQUENCE [LARGE SCALE GENOMIC DNA]</scope>
    <source>
        <tissue evidence="2">Muscle</tissue>
    </source>
</reference>
<comment type="caution">
    <text evidence="2">The sequence shown here is derived from an EMBL/GenBank/DDBJ whole genome shotgun (WGS) entry which is preliminary data.</text>
</comment>
<proteinExistence type="predicted"/>
<evidence type="ECO:0000313" key="2">
    <source>
        <dbReference type="EMBL" id="ROT69961.1"/>
    </source>
</evidence>
<reference evidence="2 3" key="2">
    <citation type="submission" date="2019-01" db="EMBL/GenBank/DDBJ databases">
        <title>The decoding of complex shrimp genome reveals the adaptation for benthos swimmer, frequently molting mechanism and breeding impact on genome.</title>
        <authorList>
            <person name="Sun Y."/>
            <person name="Gao Y."/>
            <person name="Yu Y."/>
        </authorList>
    </citation>
    <scope>NUCLEOTIDE SEQUENCE [LARGE SCALE GENOMIC DNA]</scope>
    <source>
        <tissue evidence="2">Muscle</tissue>
    </source>
</reference>
<feature type="non-terminal residue" evidence="2">
    <location>
        <position position="1"/>
    </location>
</feature>
<dbReference type="Proteomes" id="UP000283509">
    <property type="component" value="Unassembled WGS sequence"/>
</dbReference>
<gene>
    <name evidence="2" type="ORF">C7M84_011803</name>
</gene>